<evidence type="ECO:0000313" key="2">
    <source>
        <dbReference type="EMBL" id="KXZ22359.1"/>
    </source>
</evidence>
<proteinExistence type="predicted"/>
<accession>A0A150FAM2</accession>
<evidence type="ECO:0008006" key="4">
    <source>
        <dbReference type="Google" id="ProtNLM"/>
    </source>
</evidence>
<dbReference type="Proteomes" id="UP000075430">
    <property type="component" value="Unassembled WGS sequence"/>
</dbReference>
<evidence type="ECO:0000313" key="3">
    <source>
        <dbReference type="Proteomes" id="UP000075430"/>
    </source>
</evidence>
<gene>
    <name evidence="2" type="ORF">AXI58_10230</name>
</gene>
<evidence type="ECO:0000256" key="1">
    <source>
        <dbReference type="SAM" id="Phobius"/>
    </source>
</evidence>
<feature type="transmembrane region" description="Helical" evidence="1">
    <location>
        <begin position="28"/>
        <end position="45"/>
    </location>
</feature>
<feature type="transmembrane region" description="Helical" evidence="1">
    <location>
        <begin position="57"/>
        <end position="75"/>
    </location>
</feature>
<protein>
    <recommendedName>
        <fullName evidence="4">DUF3953 domain-containing protein</fullName>
    </recommendedName>
</protein>
<dbReference type="AlphaFoldDB" id="A0A150FAM2"/>
<dbReference type="EMBL" id="LSBA01000005">
    <property type="protein sequence ID" value="KXZ22359.1"/>
    <property type="molecule type" value="Genomic_DNA"/>
</dbReference>
<keyword evidence="1" id="KW-0812">Transmembrane</keyword>
<comment type="caution">
    <text evidence="2">The sequence shown here is derived from an EMBL/GenBank/DDBJ whole genome shotgun (WGS) entry which is preliminary data.</text>
</comment>
<feature type="transmembrane region" description="Helical" evidence="1">
    <location>
        <begin position="7"/>
        <end position="22"/>
    </location>
</feature>
<keyword evidence="1" id="KW-1133">Transmembrane helix</keyword>
<name>A0A150FAM2_9BACI</name>
<reference evidence="3" key="1">
    <citation type="submission" date="2016-02" db="EMBL/GenBank/DDBJ databases">
        <authorList>
            <person name="Dunlap C."/>
        </authorList>
    </citation>
    <scope>NUCLEOTIDE SEQUENCE [LARGE SCALE GENOMIC DNA]</scope>
    <source>
        <strain evidence="3">NRRL B-41092</strain>
    </source>
</reference>
<keyword evidence="1" id="KW-0472">Membrane</keyword>
<keyword evidence="3" id="KW-1185">Reference proteome</keyword>
<organism evidence="2 3">
    <name type="scientific">Bacillus nakamurai</name>
    <dbReference type="NCBI Taxonomy" id="1793963"/>
    <lineage>
        <taxon>Bacteria</taxon>
        <taxon>Bacillati</taxon>
        <taxon>Bacillota</taxon>
        <taxon>Bacilli</taxon>
        <taxon>Bacillales</taxon>
        <taxon>Bacillaceae</taxon>
        <taxon>Bacillus</taxon>
    </lineage>
</organism>
<sequence length="76" mass="8577">MLKATKIILSCATLILCVYSFFNQSEFLLSFLQFLLVLLLVLAGVESLINNHKWPGYIMFGSATFVLVVNVVKYMV</sequence>